<dbReference type="Proteomes" id="UP000015105">
    <property type="component" value="Chromosome 7D"/>
</dbReference>
<dbReference type="AlphaFoldDB" id="A0A453QHH0"/>
<reference evidence="2" key="3">
    <citation type="journal article" date="2017" name="Nature">
        <title>Genome sequence of the progenitor of the wheat D genome Aegilops tauschii.</title>
        <authorList>
            <person name="Luo M.C."/>
            <person name="Gu Y.Q."/>
            <person name="Puiu D."/>
            <person name="Wang H."/>
            <person name="Twardziok S.O."/>
            <person name="Deal K.R."/>
            <person name="Huo N."/>
            <person name="Zhu T."/>
            <person name="Wang L."/>
            <person name="Wang Y."/>
            <person name="McGuire P.E."/>
            <person name="Liu S."/>
            <person name="Long H."/>
            <person name="Ramasamy R.K."/>
            <person name="Rodriguez J.C."/>
            <person name="Van S.L."/>
            <person name="Yuan L."/>
            <person name="Wang Z."/>
            <person name="Xia Z."/>
            <person name="Xiao L."/>
            <person name="Anderson O.D."/>
            <person name="Ouyang S."/>
            <person name="Liang Y."/>
            <person name="Zimin A.V."/>
            <person name="Pertea G."/>
            <person name="Qi P."/>
            <person name="Bennetzen J.L."/>
            <person name="Dai X."/>
            <person name="Dawson M.W."/>
            <person name="Muller H.G."/>
            <person name="Kugler K."/>
            <person name="Rivarola-Duarte L."/>
            <person name="Spannagl M."/>
            <person name="Mayer K.F.X."/>
            <person name="Lu F.H."/>
            <person name="Bevan M.W."/>
            <person name="Leroy P."/>
            <person name="Li P."/>
            <person name="You F.M."/>
            <person name="Sun Q."/>
            <person name="Liu Z."/>
            <person name="Lyons E."/>
            <person name="Wicker T."/>
            <person name="Salzberg S.L."/>
            <person name="Devos K.M."/>
            <person name="Dvorak J."/>
        </authorList>
    </citation>
    <scope>NUCLEOTIDE SEQUENCE [LARGE SCALE GENOMIC DNA]</scope>
    <source>
        <strain evidence="2">cv. AL8/78</strain>
    </source>
</reference>
<evidence type="ECO:0000256" key="1">
    <source>
        <dbReference type="SAM" id="MobiDB-lite"/>
    </source>
</evidence>
<dbReference type="Gramene" id="AET7Gv20126500.10">
    <property type="protein sequence ID" value="AET7Gv20126500.10"/>
    <property type="gene ID" value="AET7Gv20126500"/>
</dbReference>
<reference evidence="3" key="2">
    <citation type="journal article" date="2017" name="Nat. Plants">
        <title>The Aegilops tauschii genome reveals multiple impacts of transposons.</title>
        <authorList>
            <person name="Zhao G."/>
            <person name="Zou C."/>
            <person name="Li K."/>
            <person name="Wang K."/>
            <person name="Li T."/>
            <person name="Gao L."/>
            <person name="Zhang X."/>
            <person name="Wang H."/>
            <person name="Yang Z."/>
            <person name="Liu X."/>
            <person name="Jiang W."/>
            <person name="Mao L."/>
            <person name="Kong X."/>
            <person name="Jiao Y."/>
            <person name="Jia J."/>
        </authorList>
    </citation>
    <scope>NUCLEOTIDE SEQUENCE [LARGE SCALE GENOMIC DNA]</scope>
    <source>
        <strain evidence="3">cv. AL8/78</strain>
    </source>
</reference>
<protein>
    <submittedName>
        <fullName evidence="2">Uncharacterized protein</fullName>
    </submittedName>
</protein>
<evidence type="ECO:0000313" key="3">
    <source>
        <dbReference type="Proteomes" id="UP000015105"/>
    </source>
</evidence>
<keyword evidence="3" id="KW-1185">Reference proteome</keyword>
<reference evidence="2" key="5">
    <citation type="journal article" date="2021" name="G3 (Bethesda)">
        <title>Aegilops tauschii genome assembly Aet v5.0 features greater sequence contiguity and improved annotation.</title>
        <authorList>
            <person name="Wang L."/>
            <person name="Zhu T."/>
            <person name="Rodriguez J.C."/>
            <person name="Deal K.R."/>
            <person name="Dubcovsky J."/>
            <person name="McGuire P.E."/>
            <person name="Lux T."/>
            <person name="Spannagl M."/>
            <person name="Mayer K.F.X."/>
            <person name="Baldrich P."/>
            <person name="Meyers B.C."/>
            <person name="Huo N."/>
            <person name="Gu Y.Q."/>
            <person name="Zhou H."/>
            <person name="Devos K.M."/>
            <person name="Bennetzen J.L."/>
            <person name="Unver T."/>
            <person name="Budak H."/>
            <person name="Gulick P.J."/>
            <person name="Galiba G."/>
            <person name="Kalapos B."/>
            <person name="Nelson D.R."/>
            <person name="Li P."/>
            <person name="You F.M."/>
            <person name="Luo M.C."/>
            <person name="Dvorak J."/>
        </authorList>
    </citation>
    <scope>NUCLEOTIDE SEQUENCE [LARGE SCALE GENOMIC DNA]</scope>
    <source>
        <strain evidence="2">cv. AL8/78</strain>
    </source>
</reference>
<sequence length="53" mass="5639">MRLICFVDFAGYKFDEHDRSSPQLRLQFARFKGPRGQAGGPGGGGGGGGGIRR</sequence>
<feature type="compositionally biased region" description="Gly residues" evidence="1">
    <location>
        <begin position="36"/>
        <end position="53"/>
    </location>
</feature>
<dbReference type="EnsemblPlants" id="AET7Gv20126500.10">
    <property type="protein sequence ID" value="AET7Gv20126500.10"/>
    <property type="gene ID" value="AET7Gv20126500"/>
</dbReference>
<evidence type="ECO:0000313" key="2">
    <source>
        <dbReference type="EnsemblPlants" id="AET7Gv20126500.10"/>
    </source>
</evidence>
<feature type="region of interest" description="Disordered" evidence="1">
    <location>
        <begin position="32"/>
        <end position="53"/>
    </location>
</feature>
<accession>A0A453QHH0</accession>
<reference evidence="2" key="4">
    <citation type="submission" date="2019-03" db="UniProtKB">
        <authorList>
            <consortium name="EnsemblPlants"/>
        </authorList>
    </citation>
    <scope>IDENTIFICATION</scope>
</reference>
<organism evidence="2 3">
    <name type="scientific">Aegilops tauschii subsp. strangulata</name>
    <name type="common">Goatgrass</name>
    <dbReference type="NCBI Taxonomy" id="200361"/>
    <lineage>
        <taxon>Eukaryota</taxon>
        <taxon>Viridiplantae</taxon>
        <taxon>Streptophyta</taxon>
        <taxon>Embryophyta</taxon>
        <taxon>Tracheophyta</taxon>
        <taxon>Spermatophyta</taxon>
        <taxon>Magnoliopsida</taxon>
        <taxon>Liliopsida</taxon>
        <taxon>Poales</taxon>
        <taxon>Poaceae</taxon>
        <taxon>BOP clade</taxon>
        <taxon>Pooideae</taxon>
        <taxon>Triticodae</taxon>
        <taxon>Triticeae</taxon>
        <taxon>Triticinae</taxon>
        <taxon>Aegilops</taxon>
    </lineage>
</organism>
<reference evidence="3" key="1">
    <citation type="journal article" date="2014" name="Science">
        <title>Ancient hybridizations among the ancestral genomes of bread wheat.</title>
        <authorList>
            <consortium name="International Wheat Genome Sequencing Consortium,"/>
            <person name="Marcussen T."/>
            <person name="Sandve S.R."/>
            <person name="Heier L."/>
            <person name="Spannagl M."/>
            <person name="Pfeifer M."/>
            <person name="Jakobsen K.S."/>
            <person name="Wulff B.B."/>
            <person name="Steuernagel B."/>
            <person name="Mayer K.F."/>
            <person name="Olsen O.A."/>
        </authorList>
    </citation>
    <scope>NUCLEOTIDE SEQUENCE [LARGE SCALE GENOMIC DNA]</scope>
    <source>
        <strain evidence="3">cv. AL8/78</strain>
    </source>
</reference>
<name>A0A453QHH0_AEGTS</name>
<proteinExistence type="predicted"/>